<dbReference type="Proteomes" id="UP000281647">
    <property type="component" value="Unassembled WGS sequence"/>
</dbReference>
<dbReference type="InterPro" id="IPR036390">
    <property type="entry name" value="WH_DNA-bd_sf"/>
</dbReference>
<dbReference type="EMBL" id="RKST01000003">
    <property type="protein sequence ID" value="RUM98816.1"/>
    <property type="molecule type" value="Genomic_DNA"/>
</dbReference>
<comment type="caution">
    <text evidence="1">The sequence shown here is derived from an EMBL/GenBank/DDBJ whole genome shotgun (WGS) entry which is preliminary data.</text>
</comment>
<reference evidence="1 2" key="1">
    <citation type="submission" date="2018-11" db="EMBL/GenBank/DDBJ databases">
        <title>Pseudaminobacter arsenicus sp. nov., an arsenic-resistant bacterium isolated from arsenic-rich aquifers.</title>
        <authorList>
            <person name="Mu Y."/>
        </authorList>
    </citation>
    <scope>NUCLEOTIDE SEQUENCE [LARGE SCALE GENOMIC DNA]</scope>
    <source>
        <strain evidence="1 2">CB3</strain>
    </source>
</reference>
<gene>
    <name evidence="1" type="ORF">EET67_03990</name>
</gene>
<evidence type="ECO:0000313" key="1">
    <source>
        <dbReference type="EMBL" id="RUM98816.1"/>
    </source>
</evidence>
<evidence type="ECO:0008006" key="3">
    <source>
        <dbReference type="Google" id="ProtNLM"/>
    </source>
</evidence>
<dbReference type="RefSeq" id="WP_128624319.1">
    <property type="nucleotide sequence ID" value="NZ_ML133508.1"/>
</dbReference>
<proteinExistence type="predicted"/>
<keyword evidence="2" id="KW-1185">Reference proteome</keyword>
<protein>
    <recommendedName>
        <fullName evidence="3">Helix-turn-helix domain-containing protein</fullName>
    </recommendedName>
</protein>
<sequence>MTMQNDAQAAFIESARALKNRAVPSQSLRVPTIDPERRQRSLQTCHRYAATERPRRAVSPTGNGYVPELAARIEDDPNLTDGARRCARKLAELTFRQNREGRVLPVTVTYLARALGRCRRSVQRYLRQLEEGGYVAVEVVASPRSRMCIGLMVRLLAPLLAAHHRQSWPQSAQNPGATPESLNHRFRLLFQGKACSMPVDQWALRCMDGVFRSLMKTKPLTVLPPVHLA</sequence>
<name>A0A432V9M8_9HYPH</name>
<accession>A0A432V9M8</accession>
<dbReference type="SUPFAM" id="SSF46785">
    <property type="entry name" value="Winged helix' DNA-binding domain"/>
    <property type="match status" value="1"/>
</dbReference>
<evidence type="ECO:0000313" key="2">
    <source>
        <dbReference type="Proteomes" id="UP000281647"/>
    </source>
</evidence>
<dbReference type="Pfam" id="PF13730">
    <property type="entry name" value="HTH_36"/>
    <property type="match status" value="1"/>
</dbReference>
<dbReference type="AlphaFoldDB" id="A0A432V9M8"/>
<dbReference type="OrthoDB" id="8443049at2"/>
<dbReference type="InterPro" id="IPR036388">
    <property type="entry name" value="WH-like_DNA-bd_sf"/>
</dbReference>
<organism evidence="1 2">
    <name type="scientific">Borborobacter arsenicus</name>
    <dbReference type="NCBI Taxonomy" id="1851146"/>
    <lineage>
        <taxon>Bacteria</taxon>
        <taxon>Pseudomonadati</taxon>
        <taxon>Pseudomonadota</taxon>
        <taxon>Alphaproteobacteria</taxon>
        <taxon>Hyphomicrobiales</taxon>
        <taxon>Phyllobacteriaceae</taxon>
        <taxon>Borborobacter</taxon>
    </lineage>
</organism>
<dbReference type="Gene3D" id="1.10.10.10">
    <property type="entry name" value="Winged helix-like DNA-binding domain superfamily/Winged helix DNA-binding domain"/>
    <property type="match status" value="1"/>
</dbReference>